<feature type="compositionally biased region" description="Polar residues" evidence="4">
    <location>
        <begin position="70"/>
        <end position="92"/>
    </location>
</feature>
<dbReference type="Proteomes" id="UP001341281">
    <property type="component" value="Chromosome 06"/>
</dbReference>
<feature type="compositionally biased region" description="Basic residues" evidence="4">
    <location>
        <begin position="54"/>
        <end position="66"/>
    </location>
</feature>
<gene>
    <name evidence="6" type="ORF">U9M48_026135</name>
</gene>
<dbReference type="EMBL" id="CP144750">
    <property type="protein sequence ID" value="WVZ78423.1"/>
    <property type="molecule type" value="Genomic_DNA"/>
</dbReference>
<dbReference type="AlphaFoldDB" id="A0AAQ3TS32"/>
<feature type="region of interest" description="Disordered" evidence="4">
    <location>
        <begin position="1"/>
        <end position="108"/>
    </location>
</feature>
<dbReference type="InterPro" id="IPR001087">
    <property type="entry name" value="GDSL"/>
</dbReference>
<dbReference type="PANTHER" id="PTHR45648:SF66">
    <property type="entry name" value="GDSL ESTERASE_LIPASE"/>
    <property type="match status" value="1"/>
</dbReference>
<dbReference type="GO" id="GO:0016042">
    <property type="term" value="P:lipid catabolic process"/>
    <property type="evidence" value="ECO:0007669"/>
    <property type="project" value="UniProtKB-KW"/>
</dbReference>
<evidence type="ECO:0000256" key="2">
    <source>
        <dbReference type="ARBA" id="ARBA00022801"/>
    </source>
</evidence>
<evidence type="ECO:0000313" key="7">
    <source>
        <dbReference type="Proteomes" id="UP001341281"/>
    </source>
</evidence>
<dbReference type="InterPro" id="IPR051058">
    <property type="entry name" value="GDSL_Est/Lipase"/>
</dbReference>
<keyword evidence="7" id="KW-1185">Reference proteome</keyword>
<evidence type="ECO:0000313" key="6">
    <source>
        <dbReference type="EMBL" id="WVZ78423.1"/>
    </source>
</evidence>
<dbReference type="Gene3D" id="3.40.50.1110">
    <property type="entry name" value="SGNH hydrolase"/>
    <property type="match status" value="1"/>
</dbReference>
<organism evidence="6 7">
    <name type="scientific">Paspalum notatum var. saurae</name>
    <dbReference type="NCBI Taxonomy" id="547442"/>
    <lineage>
        <taxon>Eukaryota</taxon>
        <taxon>Viridiplantae</taxon>
        <taxon>Streptophyta</taxon>
        <taxon>Embryophyta</taxon>
        <taxon>Tracheophyta</taxon>
        <taxon>Spermatophyta</taxon>
        <taxon>Magnoliopsida</taxon>
        <taxon>Liliopsida</taxon>
        <taxon>Poales</taxon>
        <taxon>Poaceae</taxon>
        <taxon>PACMAD clade</taxon>
        <taxon>Panicoideae</taxon>
        <taxon>Andropogonodae</taxon>
        <taxon>Paspaleae</taxon>
        <taxon>Paspalinae</taxon>
        <taxon>Paspalum</taxon>
    </lineage>
</organism>
<feature type="compositionally biased region" description="Basic and acidic residues" evidence="4">
    <location>
        <begin position="27"/>
        <end position="41"/>
    </location>
</feature>
<keyword evidence="2" id="KW-0378">Hydrolase</keyword>
<evidence type="ECO:0008006" key="8">
    <source>
        <dbReference type="Google" id="ProtNLM"/>
    </source>
</evidence>
<keyword evidence="3" id="KW-0442">Lipid degradation</keyword>
<proteinExistence type="inferred from homology"/>
<evidence type="ECO:0000256" key="4">
    <source>
        <dbReference type="SAM" id="MobiDB-lite"/>
    </source>
</evidence>
<dbReference type="InterPro" id="IPR035669">
    <property type="entry name" value="SGNH_plant_lipase-like"/>
</dbReference>
<comment type="similarity">
    <text evidence="1">Belongs to the 'GDSL' lipolytic enzyme family.</text>
</comment>
<reference evidence="6 7" key="1">
    <citation type="submission" date="2024-02" db="EMBL/GenBank/DDBJ databases">
        <title>High-quality chromosome-scale genome assembly of Pensacola bahiagrass (Paspalum notatum Flugge var. saurae).</title>
        <authorList>
            <person name="Vega J.M."/>
            <person name="Podio M."/>
            <person name="Orjuela J."/>
            <person name="Siena L.A."/>
            <person name="Pessino S.C."/>
            <person name="Combes M.C."/>
            <person name="Mariac C."/>
            <person name="Albertini E."/>
            <person name="Pupilli F."/>
            <person name="Ortiz J.P.A."/>
            <person name="Leblanc O."/>
        </authorList>
    </citation>
    <scope>NUCLEOTIDE SEQUENCE [LARGE SCALE GENOMIC DNA]</scope>
    <source>
        <strain evidence="6">R1</strain>
        <tissue evidence="6">Leaf</tissue>
    </source>
</reference>
<keyword evidence="3" id="KW-0443">Lipid metabolism</keyword>
<evidence type="ECO:0000256" key="5">
    <source>
        <dbReference type="SAM" id="Phobius"/>
    </source>
</evidence>
<feature type="compositionally biased region" description="Basic and acidic residues" evidence="4">
    <location>
        <begin position="97"/>
        <end position="108"/>
    </location>
</feature>
<evidence type="ECO:0000256" key="3">
    <source>
        <dbReference type="ARBA" id="ARBA00022963"/>
    </source>
</evidence>
<name>A0AAQ3TS32_PASNO</name>
<dbReference type="CDD" id="cd01837">
    <property type="entry name" value="SGNH_plant_lipase_like"/>
    <property type="match status" value="1"/>
</dbReference>
<dbReference type="Pfam" id="PF00657">
    <property type="entry name" value="Lipase_GDSL"/>
    <property type="match status" value="1"/>
</dbReference>
<keyword evidence="5" id="KW-1133">Transmembrane helix</keyword>
<evidence type="ECO:0000256" key="1">
    <source>
        <dbReference type="ARBA" id="ARBA00008668"/>
    </source>
</evidence>
<keyword evidence="5" id="KW-0472">Membrane</keyword>
<dbReference type="GO" id="GO:0016788">
    <property type="term" value="F:hydrolase activity, acting on ester bonds"/>
    <property type="evidence" value="ECO:0007669"/>
    <property type="project" value="InterPro"/>
</dbReference>
<feature type="transmembrane region" description="Helical" evidence="5">
    <location>
        <begin position="176"/>
        <end position="201"/>
    </location>
</feature>
<dbReference type="InterPro" id="IPR036514">
    <property type="entry name" value="SGNH_hydro_sf"/>
</dbReference>
<feature type="compositionally biased region" description="Basic and acidic residues" evidence="4">
    <location>
        <begin position="1"/>
        <end position="12"/>
    </location>
</feature>
<sequence length="582" mass="63790">MAPSTKHSDRAPLNDITDNNTEQPQIDDPRERKRQRDREKYAQMPEQQKQALLQKRREHWQQKKAAKAQPQSSGGADITNVSEALQSSSNTPPTDPVETKRQRERDRYMQMFPRSKEELLKKRCEYRQQKKASLMPDDMEHLRAKDKHASSDPTCRNILYYMMMGYRRLLAMEGRFVLCLAVAISSMISIMQVLFIGVAGASADAVVLEPPPVARRPIFVLGDSTLDVGNNNYLVGTNVRRANMPYYGVDVPGFPTGRWSNGYNTADFVDPARIHRRRARAHSAKYLGFQSSPPPYLSLAPSSGLPPLQMVVTTGGAALTTGVNYASGSAGILASTNAGNTIPLSKQVRYFNATRSQMIAAVGSGAVADLLSKSIVLIGIGGNDLLEFANAEEQALMNRSTAQQQADADAFDASLVSNYSAAIMDLYTMGARKFAIISVDLSGCLPVARLADPTSACDGDRNQLAASFNDNLSSLLSDLASRLPGLLTSCRADTLGLMAATFADPPAYGFTDVATACCGRGRLRAETRCTPNSTLCAHHDRLYFWDYIHPSQRAAFLRAEAFYDGPAQYTTPINFKQLANMS</sequence>
<keyword evidence="5" id="KW-0812">Transmembrane</keyword>
<protein>
    <recommendedName>
        <fullName evidence="8">GDSL esterase/lipase</fullName>
    </recommendedName>
</protein>
<dbReference type="PANTHER" id="PTHR45648">
    <property type="entry name" value="GDSL LIPASE/ACYLHYDROLASE FAMILY PROTEIN (AFU_ORTHOLOGUE AFUA_4G14700)"/>
    <property type="match status" value="1"/>
</dbReference>
<accession>A0AAQ3TS32</accession>